<feature type="transmembrane region" description="Helical" evidence="6">
    <location>
        <begin position="129"/>
        <end position="149"/>
    </location>
</feature>
<evidence type="ECO:0000259" key="7">
    <source>
        <dbReference type="Pfam" id="PF01578"/>
    </source>
</evidence>
<feature type="transmembrane region" description="Helical" evidence="6">
    <location>
        <begin position="6"/>
        <end position="28"/>
    </location>
</feature>
<proteinExistence type="predicted"/>
<dbReference type="AlphaFoldDB" id="A0A369AJG6"/>
<evidence type="ECO:0000256" key="6">
    <source>
        <dbReference type="SAM" id="Phobius"/>
    </source>
</evidence>
<keyword evidence="9" id="KW-1185">Reference proteome</keyword>
<dbReference type="RefSeq" id="WP_114300172.1">
    <property type="nucleotide sequence ID" value="NZ_QPJT01000042.1"/>
</dbReference>
<feature type="transmembrane region" description="Helical" evidence="6">
    <location>
        <begin position="169"/>
        <end position="188"/>
    </location>
</feature>
<dbReference type="Pfam" id="PF01578">
    <property type="entry name" value="Cytochrom_C_asm"/>
    <property type="match status" value="1"/>
</dbReference>
<evidence type="ECO:0000256" key="3">
    <source>
        <dbReference type="ARBA" id="ARBA00022748"/>
    </source>
</evidence>
<keyword evidence="3" id="KW-0201">Cytochrome c-type biogenesis</keyword>
<comment type="subcellular location">
    <subcellularLocation>
        <location evidence="1">Membrane</location>
        <topology evidence="1">Multi-pass membrane protein</topology>
    </subcellularLocation>
</comment>
<protein>
    <submittedName>
        <fullName evidence="8">ABC-type transport system involved in cytochrome c biogenesis permease subunit</fullName>
    </submittedName>
</protein>
<dbReference type="GO" id="GO:0005886">
    <property type="term" value="C:plasma membrane"/>
    <property type="evidence" value="ECO:0007669"/>
    <property type="project" value="TreeGrafter"/>
</dbReference>
<gene>
    <name evidence="8" type="ORF">DFR58_1423</name>
</gene>
<feature type="transmembrane region" description="Helical" evidence="6">
    <location>
        <begin position="203"/>
        <end position="219"/>
    </location>
</feature>
<dbReference type="GO" id="GO:0017004">
    <property type="term" value="P:cytochrome complex assembly"/>
    <property type="evidence" value="ECO:0007669"/>
    <property type="project" value="UniProtKB-KW"/>
</dbReference>
<feature type="transmembrane region" description="Helical" evidence="6">
    <location>
        <begin position="91"/>
        <end position="109"/>
    </location>
</feature>
<dbReference type="EMBL" id="QPJT01000042">
    <property type="protein sequence ID" value="RCX08488.1"/>
    <property type="molecule type" value="Genomic_DNA"/>
</dbReference>
<sequence length="261" mass="30039">MSDINLLVLLLIISSASLYLLSSIVIFMKKKLLGNILLAAGWVLGIMLFIENWILVGYPPFANMYHVLTFLSLCFLPLYIILALREKLNWLLPYFCIASMFPLIGVLFMERQVIWERPPALQSIWFVPHVLSYMISYALATVAFILAIASAIKADSAAREDFSKAIYHVLRLGFPFMTTGLFLGAVWAEEAWGNYWSWDTKETWSLITWLLYLLYFHSIRSREYKKWSKAFHICAFGALLVTFLMVNLLPQLGSILHSYTK</sequence>
<feature type="transmembrane region" description="Helical" evidence="6">
    <location>
        <begin position="35"/>
        <end position="58"/>
    </location>
</feature>
<dbReference type="PANTHER" id="PTHR30071:SF1">
    <property type="entry name" value="CYTOCHROME B_B6 PROTEIN-RELATED"/>
    <property type="match status" value="1"/>
</dbReference>
<feature type="transmembrane region" description="Helical" evidence="6">
    <location>
        <begin position="231"/>
        <end position="249"/>
    </location>
</feature>
<comment type="caution">
    <text evidence="8">The sequence shown here is derived from an EMBL/GenBank/DDBJ whole genome shotgun (WGS) entry which is preliminary data.</text>
</comment>
<feature type="transmembrane region" description="Helical" evidence="6">
    <location>
        <begin position="64"/>
        <end position="84"/>
    </location>
</feature>
<evidence type="ECO:0000256" key="4">
    <source>
        <dbReference type="ARBA" id="ARBA00022989"/>
    </source>
</evidence>
<dbReference type="OrthoDB" id="9814290at2"/>
<reference evidence="8 9" key="1">
    <citation type="submission" date="2018-07" db="EMBL/GenBank/DDBJ databases">
        <title>Genomic Encyclopedia of Type Strains, Phase IV (KMG-IV): sequencing the most valuable type-strain genomes for metagenomic binning, comparative biology and taxonomic classification.</title>
        <authorList>
            <person name="Goeker M."/>
        </authorList>
    </citation>
    <scope>NUCLEOTIDE SEQUENCE [LARGE SCALE GENOMIC DNA]</scope>
    <source>
        <strain evidence="8 9">DSM 27016</strain>
    </source>
</reference>
<organism evidence="8 9">
    <name type="scientific">Anaerobacterium chartisolvens</name>
    <dbReference type="NCBI Taxonomy" id="1297424"/>
    <lineage>
        <taxon>Bacteria</taxon>
        <taxon>Bacillati</taxon>
        <taxon>Bacillota</taxon>
        <taxon>Clostridia</taxon>
        <taxon>Eubacteriales</taxon>
        <taxon>Oscillospiraceae</taxon>
        <taxon>Anaerobacterium</taxon>
    </lineage>
</organism>
<name>A0A369AJG6_9FIRM</name>
<dbReference type="InterPro" id="IPR002541">
    <property type="entry name" value="Cyt_c_assembly"/>
</dbReference>
<dbReference type="Proteomes" id="UP000253034">
    <property type="component" value="Unassembled WGS sequence"/>
</dbReference>
<feature type="domain" description="Cytochrome c assembly protein" evidence="7">
    <location>
        <begin position="62"/>
        <end position="250"/>
    </location>
</feature>
<keyword evidence="2 6" id="KW-0812">Transmembrane</keyword>
<evidence type="ECO:0000256" key="2">
    <source>
        <dbReference type="ARBA" id="ARBA00022692"/>
    </source>
</evidence>
<evidence type="ECO:0000256" key="1">
    <source>
        <dbReference type="ARBA" id="ARBA00004141"/>
    </source>
</evidence>
<dbReference type="GO" id="GO:0020037">
    <property type="term" value="F:heme binding"/>
    <property type="evidence" value="ECO:0007669"/>
    <property type="project" value="InterPro"/>
</dbReference>
<evidence type="ECO:0000313" key="8">
    <source>
        <dbReference type="EMBL" id="RCX08488.1"/>
    </source>
</evidence>
<dbReference type="InterPro" id="IPR045062">
    <property type="entry name" value="Cyt_c_biogenesis_CcsA/CcmC"/>
</dbReference>
<dbReference type="PANTHER" id="PTHR30071">
    <property type="entry name" value="HEME EXPORTER PROTEIN C"/>
    <property type="match status" value="1"/>
</dbReference>
<keyword evidence="4 6" id="KW-1133">Transmembrane helix</keyword>
<evidence type="ECO:0000256" key="5">
    <source>
        <dbReference type="ARBA" id="ARBA00023136"/>
    </source>
</evidence>
<accession>A0A369AJG6</accession>
<evidence type="ECO:0000313" key="9">
    <source>
        <dbReference type="Proteomes" id="UP000253034"/>
    </source>
</evidence>
<keyword evidence="5 6" id="KW-0472">Membrane</keyword>